<keyword evidence="7 8" id="KW-0472">Membrane</keyword>
<keyword evidence="8" id="KW-0406">Ion transport</keyword>
<dbReference type="Proteomes" id="UP000825381">
    <property type="component" value="Chromosome"/>
</dbReference>
<evidence type="ECO:0000313" key="9">
    <source>
        <dbReference type="EMBL" id="QYJ67971.1"/>
    </source>
</evidence>
<evidence type="ECO:0000256" key="7">
    <source>
        <dbReference type="ARBA" id="ARBA00023136"/>
    </source>
</evidence>
<dbReference type="CDD" id="cd12828">
    <property type="entry name" value="TmCorA-like_1"/>
    <property type="match status" value="1"/>
</dbReference>
<protein>
    <recommendedName>
        <fullName evidence="8">Magnesium transport protein CorA</fullName>
    </recommendedName>
</protein>
<evidence type="ECO:0000256" key="6">
    <source>
        <dbReference type="ARBA" id="ARBA00022989"/>
    </source>
</evidence>
<evidence type="ECO:0000256" key="4">
    <source>
        <dbReference type="ARBA" id="ARBA00022475"/>
    </source>
</evidence>
<evidence type="ECO:0000256" key="8">
    <source>
        <dbReference type="RuleBase" id="RU362010"/>
    </source>
</evidence>
<reference evidence="9 10" key="1">
    <citation type="submission" date="2021-07" db="EMBL/GenBank/DDBJ databases">
        <title>Flavobacterium WSW3-B6 sp.nov, isolated from seaweed.</title>
        <authorList>
            <person name="Muhammad N."/>
            <person name="Ho H."/>
            <person name="Lee Y.-J."/>
            <person name="Nguyen T."/>
            <person name="Ho J."/>
            <person name="Kim S.-G."/>
        </authorList>
    </citation>
    <scope>NUCLEOTIDE SEQUENCE [LARGE SCALE GENOMIC DNA]</scope>
    <source>
        <strain evidence="9 10">WSW3-B6</strain>
    </source>
</reference>
<gene>
    <name evidence="8 9" type="primary">corA</name>
    <name evidence="9" type="ORF">K1I41_10590</name>
</gene>
<comment type="function">
    <text evidence="8">Mediates influx of magnesium ions.</text>
</comment>
<feature type="transmembrane region" description="Helical" evidence="8">
    <location>
        <begin position="303"/>
        <end position="323"/>
    </location>
</feature>
<dbReference type="PANTHER" id="PTHR46494:SF1">
    <property type="entry name" value="CORA FAMILY METAL ION TRANSPORTER (EUROFUNG)"/>
    <property type="match status" value="1"/>
</dbReference>
<dbReference type="SUPFAM" id="SSF144083">
    <property type="entry name" value="Magnesium transport protein CorA, transmembrane region"/>
    <property type="match status" value="1"/>
</dbReference>
<dbReference type="InterPro" id="IPR045861">
    <property type="entry name" value="CorA_cytoplasmic_dom"/>
</dbReference>
<keyword evidence="4 8" id="KW-1003">Cell membrane</keyword>
<evidence type="ECO:0000313" key="10">
    <source>
        <dbReference type="Proteomes" id="UP000825381"/>
    </source>
</evidence>
<name>A0ABX8VAA3_9FLAO</name>
<keyword evidence="6 8" id="KW-1133">Transmembrane helix</keyword>
<keyword evidence="5 8" id="KW-0812">Transmembrane</keyword>
<evidence type="ECO:0000256" key="5">
    <source>
        <dbReference type="ARBA" id="ARBA00022692"/>
    </source>
</evidence>
<evidence type="ECO:0000256" key="3">
    <source>
        <dbReference type="ARBA" id="ARBA00022448"/>
    </source>
</evidence>
<proteinExistence type="inferred from homology"/>
<dbReference type="Gene3D" id="1.20.58.340">
    <property type="entry name" value="Magnesium transport protein CorA, transmembrane region"/>
    <property type="match status" value="2"/>
</dbReference>
<sequence>MKRIKYRKVRKVQPNYFEYTGNHTTEPVAMQLFAYNEHNFTEYDAITPETIAEKCDTEKYANDVLWLNIHGLHDVELIKCIGKAFQLENFIIDEILNTSQRTRMNELEDILFFSVKSILPEEELGTMETEQISFVLKGNVIISFQEKRSDYFDHIRERIRTGTGLVRKRKNDFALYLMLDAIMENFFVTIEKQEEEIETISTKAKNNYKADIIAETEKVRENLNYLKWSLYPLKEALFDLKDVEANEVYEAIRKSSYAYFGRLHQKSLEMLDQIEHDLTSLESISNFHYSAQSQRMNEIMKTLTIFSVIFMPITFIVGVYGMNFENMPELRAANGYYIVMGVMLVVTIGMVFYFKQKDWF</sequence>
<dbReference type="InterPro" id="IPR045863">
    <property type="entry name" value="CorA_TM1_TM2"/>
</dbReference>
<keyword evidence="10" id="KW-1185">Reference proteome</keyword>
<dbReference type="RefSeq" id="WP_220640316.1">
    <property type="nucleotide sequence ID" value="NZ_CP080429.1"/>
</dbReference>
<dbReference type="SUPFAM" id="SSF143865">
    <property type="entry name" value="CorA soluble domain-like"/>
    <property type="match status" value="1"/>
</dbReference>
<evidence type="ECO:0000256" key="1">
    <source>
        <dbReference type="ARBA" id="ARBA00004651"/>
    </source>
</evidence>
<feature type="transmembrane region" description="Helical" evidence="8">
    <location>
        <begin position="335"/>
        <end position="354"/>
    </location>
</feature>
<dbReference type="EMBL" id="CP080429">
    <property type="protein sequence ID" value="QYJ67971.1"/>
    <property type="molecule type" value="Genomic_DNA"/>
</dbReference>
<accession>A0ABX8VAA3</accession>
<keyword evidence="3 8" id="KW-0813">Transport</keyword>
<dbReference type="InterPro" id="IPR004488">
    <property type="entry name" value="Mg/Co-transport_prot_CorA"/>
</dbReference>
<keyword evidence="8" id="KW-0460">Magnesium</keyword>
<dbReference type="InterPro" id="IPR002523">
    <property type="entry name" value="MgTranspt_CorA/ZnTranspt_ZntB"/>
</dbReference>
<dbReference type="Gene3D" id="3.30.460.20">
    <property type="entry name" value="CorA soluble domain-like"/>
    <property type="match status" value="1"/>
</dbReference>
<organism evidence="9 10">
    <name type="scientific">Flavobacterium litorale</name>
    <dbReference type="NCBI Taxonomy" id="2856519"/>
    <lineage>
        <taxon>Bacteria</taxon>
        <taxon>Pseudomonadati</taxon>
        <taxon>Bacteroidota</taxon>
        <taxon>Flavobacteriia</taxon>
        <taxon>Flavobacteriales</taxon>
        <taxon>Flavobacteriaceae</taxon>
        <taxon>Flavobacterium</taxon>
    </lineage>
</organism>
<dbReference type="Pfam" id="PF01544">
    <property type="entry name" value="CorA"/>
    <property type="match status" value="1"/>
</dbReference>
<comment type="similarity">
    <text evidence="2 8">Belongs to the CorA metal ion transporter (MIT) (TC 1.A.35) family.</text>
</comment>
<dbReference type="NCBIfam" id="TIGR00383">
    <property type="entry name" value="corA"/>
    <property type="match status" value="1"/>
</dbReference>
<dbReference type="PANTHER" id="PTHR46494">
    <property type="entry name" value="CORA FAMILY METAL ION TRANSPORTER (EUROFUNG)"/>
    <property type="match status" value="1"/>
</dbReference>
<evidence type="ECO:0000256" key="2">
    <source>
        <dbReference type="ARBA" id="ARBA00009765"/>
    </source>
</evidence>
<comment type="subcellular location">
    <subcellularLocation>
        <location evidence="1">Cell membrane</location>
        <topology evidence="1">Multi-pass membrane protein</topology>
    </subcellularLocation>
    <subcellularLocation>
        <location evidence="8">Membrane</location>
        <topology evidence="8">Multi-pass membrane protein</topology>
    </subcellularLocation>
</comment>